<dbReference type="Gene3D" id="2.120.10.10">
    <property type="match status" value="1"/>
</dbReference>
<dbReference type="SUPFAM" id="SSF50939">
    <property type="entry name" value="Sialidases"/>
    <property type="match status" value="1"/>
</dbReference>
<evidence type="ECO:0000259" key="2">
    <source>
        <dbReference type="Pfam" id="PF13088"/>
    </source>
</evidence>
<dbReference type="EMBL" id="JACSQC010000001">
    <property type="protein sequence ID" value="MBD8042657.1"/>
    <property type="molecule type" value="Genomic_DNA"/>
</dbReference>
<sequence>MTAAVGHPGLTAGIDRRWVLPPSDTAAQQCHASSVLSVGGRLLCAWFAGTAEGTPDNRIWLSATDHTGRWQEPRPVAGEGTEAHWNPVLAAGPDGSVWLFYKRGAAISAWQTWVRVSRDAGRTWSGPRELVPGDRGGRGPVKNPPVLPPGGGWLAPGSEERWLPGGAVWDCFADRSDDGGATWVKTAIPVDRSRLSGAGVIQPSLWTKGNTIGALMRSSEGFAYAAESTDGGRTFFPAQPTNLPNNNSGLTVAAIGEDLLACVHNPVAESWGPRCPLAVSFSTDGTRWGPPALVLEDGRTPLEGIFPAAAGSRTEAGTQAPGFEPRDTGVVTDGRGEYSYPSAAIHGDQLVVTYTWQRRGIVSAALPLAALRLAAARAAAQSAS</sequence>
<evidence type="ECO:0000313" key="3">
    <source>
        <dbReference type="EMBL" id="MBD8042657.1"/>
    </source>
</evidence>
<accession>A0ABR8YEU2</accession>
<proteinExistence type="predicted"/>
<reference evidence="3 4" key="1">
    <citation type="submission" date="2020-08" db="EMBL/GenBank/DDBJ databases">
        <title>A Genomic Blueprint of the Chicken Gut Microbiome.</title>
        <authorList>
            <person name="Gilroy R."/>
            <person name="Ravi A."/>
            <person name="Getino M."/>
            <person name="Pursley I."/>
            <person name="Horton D.L."/>
            <person name="Alikhan N.-F."/>
            <person name="Baker D."/>
            <person name="Gharbi K."/>
            <person name="Hall N."/>
            <person name="Watson M."/>
            <person name="Adriaenssens E.M."/>
            <person name="Foster-Nyarko E."/>
            <person name="Jarju S."/>
            <person name="Secka A."/>
            <person name="Antonio M."/>
            <person name="Oren A."/>
            <person name="Chaudhuri R."/>
            <person name="La Ragione R.M."/>
            <person name="Hildebrand F."/>
            <person name="Pallen M.J."/>
        </authorList>
    </citation>
    <scope>NUCLEOTIDE SEQUENCE [LARGE SCALE GENOMIC DNA]</scope>
    <source>
        <strain evidence="3 4">Sa2BUA2</strain>
    </source>
</reference>
<dbReference type="InterPro" id="IPR011040">
    <property type="entry name" value="Sialidase"/>
</dbReference>
<dbReference type="Proteomes" id="UP000652763">
    <property type="component" value="Unassembled WGS sequence"/>
</dbReference>
<feature type="domain" description="Sialidase" evidence="2">
    <location>
        <begin position="40"/>
        <end position="348"/>
    </location>
</feature>
<organism evidence="3 4">
    <name type="scientific">Arthrobacter pullicola</name>
    <dbReference type="NCBI Taxonomy" id="2762224"/>
    <lineage>
        <taxon>Bacteria</taxon>
        <taxon>Bacillati</taxon>
        <taxon>Actinomycetota</taxon>
        <taxon>Actinomycetes</taxon>
        <taxon>Micrococcales</taxon>
        <taxon>Micrococcaceae</taxon>
        <taxon>Arthrobacter</taxon>
    </lineage>
</organism>
<keyword evidence="4" id="KW-1185">Reference proteome</keyword>
<evidence type="ECO:0000313" key="4">
    <source>
        <dbReference type="Proteomes" id="UP000652763"/>
    </source>
</evidence>
<dbReference type="PANTHER" id="PTHR43752">
    <property type="entry name" value="BNR/ASP-BOX REPEAT FAMILY PROTEIN"/>
    <property type="match status" value="1"/>
</dbReference>
<dbReference type="RefSeq" id="WP_191745576.1">
    <property type="nucleotide sequence ID" value="NZ_JACSQC010000001.1"/>
</dbReference>
<comment type="caution">
    <text evidence="3">The sequence shown here is derived from an EMBL/GenBank/DDBJ whole genome shotgun (WGS) entry which is preliminary data.</text>
</comment>
<gene>
    <name evidence="3" type="ORF">H9638_02410</name>
</gene>
<dbReference type="Pfam" id="PF13088">
    <property type="entry name" value="BNR_2"/>
    <property type="match status" value="1"/>
</dbReference>
<feature type="region of interest" description="Disordered" evidence="1">
    <location>
        <begin position="126"/>
        <end position="146"/>
    </location>
</feature>
<dbReference type="InterPro" id="IPR036278">
    <property type="entry name" value="Sialidase_sf"/>
</dbReference>
<evidence type="ECO:0000256" key="1">
    <source>
        <dbReference type="SAM" id="MobiDB-lite"/>
    </source>
</evidence>
<name>A0ABR8YEU2_9MICC</name>
<dbReference type="PANTHER" id="PTHR43752:SF2">
    <property type="entry name" value="BNR_ASP-BOX REPEAT FAMILY PROTEIN"/>
    <property type="match status" value="1"/>
</dbReference>
<dbReference type="CDD" id="cd15482">
    <property type="entry name" value="Sialidase_non-viral"/>
    <property type="match status" value="1"/>
</dbReference>
<protein>
    <submittedName>
        <fullName evidence="3">Exo-alpha-sialidase</fullName>
    </submittedName>
</protein>